<name>A0A1F8ATZ8_9BACT</name>
<protein>
    <recommendedName>
        <fullName evidence="3">Toxin</fullName>
    </recommendedName>
</protein>
<evidence type="ECO:0000313" key="2">
    <source>
        <dbReference type="Proteomes" id="UP000178603"/>
    </source>
</evidence>
<evidence type="ECO:0008006" key="3">
    <source>
        <dbReference type="Google" id="ProtNLM"/>
    </source>
</evidence>
<organism evidence="1 2">
    <name type="scientific">Candidatus Woesebacteria bacterium RIFCSPHIGHO2_12_FULL_41_24</name>
    <dbReference type="NCBI Taxonomy" id="1802510"/>
    <lineage>
        <taxon>Bacteria</taxon>
        <taxon>Candidatus Woeseibacteriota</taxon>
    </lineage>
</organism>
<dbReference type="EMBL" id="MGGW01000007">
    <property type="protein sequence ID" value="OGM54989.1"/>
    <property type="molecule type" value="Genomic_DNA"/>
</dbReference>
<accession>A0A1F8ATZ8</accession>
<gene>
    <name evidence="1" type="ORF">A3E44_05070</name>
</gene>
<proteinExistence type="predicted"/>
<dbReference type="AlphaFoldDB" id="A0A1F8ATZ8"/>
<comment type="caution">
    <text evidence="1">The sequence shown here is derived from an EMBL/GenBank/DDBJ whole genome shotgun (WGS) entry which is preliminary data.</text>
</comment>
<evidence type="ECO:0000313" key="1">
    <source>
        <dbReference type="EMBL" id="OGM54989.1"/>
    </source>
</evidence>
<sequence>MKYKFDYPEEKNLIIKATRGVGFEEIIEAIESGKVLDDIDHFNKRRYPNQRILIVSIKNKVYAVPYVIDKVRKVRFLKTIYPNRNLKKKYLKI</sequence>
<dbReference type="Proteomes" id="UP000178603">
    <property type="component" value="Unassembled WGS sequence"/>
</dbReference>
<reference evidence="1 2" key="1">
    <citation type="journal article" date="2016" name="Nat. Commun.">
        <title>Thousands of microbial genomes shed light on interconnected biogeochemical processes in an aquifer system.</title>
        <authorList>
            <person name="Anantharaman K."/>
            <person name="Brown C.T."/>
            <person name="Hug L.A."/>
            <person name="Sharon I."/>
            <person name="Castelle C.J."/>
            <person name="Probst A.J."/>
            <person name="Thomas B.C."/>
            <person name="Singh A."/>
            <person name="Wilkins M.J."/>
            <person name="Karaoz U."/>
            <person name="Brodie E.L."/>
            <person name="Williams K.H."/>
            <person name="Hubbard S.S."/>
            <person name="Banfield J.F."/>
        </authorList>
    </citation>
    <scope>NUCLEOTIDE SEQUENCE [LARGE SCALE GENOMIC DNA]</scope>
</reference>